<dbReference type="PANTHER" id="PTHR11447:SF16">
    <property type="entry name" value="P53 PROTEIN LONG FORM VARIANT 1"/>
    <property type="match status" value="1"/>
</dbReference>
<keyword evidence="10" id="KW-0539">Nucleus</keyword>
<evidence type="ECO:0000256" key="2">
    <source>
        <dbReference type="ARBA" id="ARBA00006167"/>
    </source>
</evidence>
<dbReference type="Gene3D" id="2.60.40.720">
    <property type="match status" value="1"/>
</dbReference>
<dbReference type="AlphaFoldDB" id="A0A915BCC5"/>
<evidence type="ECO:0000256" key="3">
    <source>
        <dbReference type="ARBA" id="ARBA00022703"/>
    </source>
</evidence>
<dbReference type="Proteomes" id="UP000887569">
    <property type="component" value="Unplaced"/>
</dbReference>
<dbReference type="PRINTS" id="PR00386">
    <property type="entry name" value="P53SUPPRESSR"/>
</dbReference>
<dbReference type="SUPFAM" id="SSF49417">
    <property type="entry name" value="p53-like transcription factors"/>
    <property type="match status" value="1"/>
</dbReference>
<feature type="domain" description="p53 DNA-binding" evidence="14">
    <location>
        <begin position="196"/>
        <end position="368"/>
    </location>
</feature>
<evidence type="ECO:0000313" key="17">
    <source>
        <dbReference type="WBParaSite" id="PgR034_g030_t02"/>
    </source>
</evidence>
<evidence type="ECO:0000256" key="4">
    <source>
        <dbReference type="ARBA" id="ARBA00022723"/>
    </source>
</evidence>
<evidence type="ECO:0000256" key="11">
    <source>
        <dbReference type="PIRSR" id="PIRSR602117-1"/>
    </source>
</evidence>
<sequence>GILRIVISDRFQFGDARIRDHFIMDEKDDGIIWDSSQPSSSAIVQEGEYDPLLSSPRYEKVEEFLCTSPSRAIPSMTASDVAQDLSSQSVLFGDLELDFGRNQIVLENEEFLFDLPEEGSTSSLQLANALMDRITADDQDSRGYYENTTPLRALSDLLSGDTGVRGSAESSSDFTKSGPGVASSNDASTRYRCQTPGIYDLTVAVEAAGKRKMSDYVFDAEEEALFARPFVYVPFIVRCSKMPPTGSVLRIFARYARGEHSALPVRRCPHHLASDDSNIREHFIVSDNASAVYVNARGRSDRNSLCIAIAQSDEPLYVRLQFMCFSSCIGGINRRPLNICFALEINGESVGHRELSLKVCACPARDAAVEGFEPPSKKRRIVISKPLSEVVTRTHCVDAEKKKSLKEDEDTIYEVQIRGRHLYKLVCSIIASYELSRRYLKEKKSTDKLDTLKCPTTPLSHRTAIPTWLANLDLSKYEDLFSARSLFVMDDLEGVINKKFLRSLGISEEDTCKMLGSYLSWFDVFNAQRQSSLSSHSSSIRIQRTRVRSSTVRYT</sequence>
<evidence type="ECO:0000256" key="6">
    <source>
        <dbReference type="ARBA" id="ARBA00023015"/>
    </source>
</evidence>
<dbReference type="GO" id="GO:0005634">
    <property type="term" value="C:nucleus"/>
    <property type="evidence" value="ECO:0007669"/>
    <property type="project" value="UniProtKB-SubCell"/>
</dbReference>
<evidence type="ECO:0000256" key="10">
    <source>
        <dbReference type="ARBA" id="ARBA00023242"/>
    </source>
</evidence>
<keyword evidence="4 11" id="KW-0479">Metal-binding</keyword>
<name>A0A915BCC5_PARUN</name>
<feature type="binding site" evidence="11">
    <location>
        <position position="271"/>
    </location>
    <ligand>
        <name>Zn(2+)</name>
        <dbReference type="ChEBI" id="CHEBI:29105"/>
    </ligand>
</feature>
<keyword evidence="8" id="KW-0010">Activator</keyword>
<dbReference type="Pfam" id="PF00870">
    <property type="entry name" value="P53"/>
    <property type="match status" value="1"/>
</dbReference>
<keyword evidence="5 11" id="KW-0862">Zinc</keyword>
<keyword evidence="6" id="KW-0805">Transcription regulation</keyword>
<evidence type="ECO:0000256" key="5">
    <source>
        <dbReference type="ARBA" id="ARBA00022833"/>
    </source>
</evidence>
<comment type="subcellular location">
    <subcellularLocation>
        <location evidence="1">Nucleus</location>
    </subcellularLocation>
</comment>
<organism evidence="16 17">
    <name type="scientific">Parascaris univalens</name>
    <name type="common">Nematode worm</name>
    <dbReference type="NCBI Taxonomy" id="6257"/>
    <lineage>
        <taxon>Eukaryota</taxon>
        <taxon>Metazoa</taxon>
        <taxon>Ecdysozoa</taxon>
        <taxon>Nematoda</taxon>
        <taxon>Chromadorea</taxon>
        <taxon>Rhabditida</taxon>
        <taxon>Spirurina</taxon>
        <taxon>Ascaridomorpha</taxon>
        <taxon>Ascaridoidea</taxon>
        <taxon>Ascarididae</taxon>
        <taxon>Parascaris</taxon>
    </lineage>
</organism>
<dbReference type="GO" id="GO:0006915">
    <property type="term" value="P:apoptotic process"/>
    <property type="evidence" value="ECO:0007669"/>
    <property type="project" value="UniProtKB-KW"/>
</dbReference>
<feature type="binding site" evidence="11">
    <location>
        <position position="328"/>
    </location>
    <ligand>
        <name>Zn(2+)</name>
        <dbReference type="ChEBI" id="CHEBI:29105"/>
    </ligand>
</feature>
<keyword evidence="9" id="KW-0804">Transcription</keyword>
<dbReference type="InterPro" id="IPR008967">
    <property type="entry name" value="p53-like_TF_DNA-bd_sf"/>
</dbReference>
<dbReference type="GO" id="GO:0000978">
    <property type="term" value="F:RNA polymerase II cis-regulatory region sequence-specific DNA binding"/>
    <property type="evidence" value="ECO:0007669"/>
    <property type="project" value="TreeGrafter"/>
</dbReference>
<dbReference type="InterPro" id="IPR002117">
    <property type="entry name" value="p53_tumour_suppressor"/>
</dbReference>
<evidence type="ECO:0000256" key="9">
    <source>
        <dbReference type="ARBA" id="ARBA00023163"/>
    </source>
</evidence>
<evidence type="ECO:0000313" key="16">
    <source>
        <dbReference type="Proteomes" id="UP000887569"/>
    </source>
</evidence>
<dbReference type="GO" id="GO:0046872">
    <property type="term" value="F:metal ion binding"/>
    <property type="evidence" value="ECO:0007669"/>
    <property type="project" value="UniProtKB-KW"/>
</dbReference>
<accession>A0A915BCC5</accession>
<evidence type="ECO:0000256" key="7">
    <source>
        <dbReference type="ARBA" id="ARBA00023125"/>
    </source>
</evidence>
<comment type="cofactor">
    <cofactor evidence="11">
        <name>Zn(2+)</name>
        <dbReference type="ChEBI" id="CHEBI:29105"/>
    </cofactor>
    <text evidence="11">Binds 1 zinc ion per subunit.</text>
</comment>
<dbReference type="InterPro" id="IPR011615">
    <property type="entry name" value="p53_DNA-bd"/>
</dbReference>
<proteinExistence type="inferred from homology"/>
<evidence type="ECO:0000256" key="13">
    <source>
        <dbReference type="SAM" id="MobiDB-lite"/>
    </source>
</evidence>
<evidence type="ECO:0000259" key="15">
    <source>
        <dbReference type="Pfam" id="PF21907"/>
    </source>
</evidence>
<dbReference type="PANTHER" id="PTHR11447">
    <property type="entry name" value="CELLULAR TUMOR ANTIGEN P53"/>
    <property type="match status" value="1"/>
</dbReference>
<reference evidence="17" key="1">
    <citation type="submission" date="2022-11" db="UniProtKB">
        <authorList>
            <consortium name="WormBaseParasite"/>
        </authorList>
    </citation>
    <scope>IDENTIFICATION</scope>
</reference>
<feature type="binding site" evidence="11">
    <location>
        <position position="268"/>
    </location>
    <ligand>
        <name>Zn(2+)</name>
        <dbReference type="ChEBI" id="CHEBI:29105"/>
    </ligand>
</feature>
<keyword evidence="7" id="KW-0238">DNA-binding</keyword>
<dbReference type="InterPro" id="IPR012346">
    <property type="entry name" value="p53/RUNT-type_TF_DNA-bd_sf"/>
</dbReference>
<feature type="domain" description="CEP-1 C-terminal SAM" evidence="15">
    <location>
        <begin position="457"/>
        <end position="524"/>
    </location>
</feature>
<keyword evidence="3" id="KW-0053">Apoptosis</keyword>
<dbReference type="WBParaSite" id="PgR034_g030_t02">
    <property type="protein sequence ID" value="PgR034_g030_t02"/>
    <property type="gene ID" value="PgR034_g030"/>
</dbReference>
<evidence type="ECO:0000256" key="8">
    <source>
        <dbReference type="ARBA" id="ARBA00023159"/>
    </source>
</evidence>
<evidence type="ECO:0000259" key="14">
    <source>
        <dbReference type="Pfam" id="PF00870"/>
    </source>
</evidence>
<protein>
    <submittedName>
        <fullName evidence="17">P53 DNA-binding domain-containing protein</fullName>
    </submittedName>
</protein>
<evidence type="ECO:0000256" key="12">
    <source>
        <dbReference type="PIRSR" id="PIRSR602117-2"/>
    </source>
</evidence>
<evidence type="ECO:0000256" key="1">
    <source>
        <dbReference type="ARBA" id="ARBA00004123"/>
    </source>
</evidence>
<feature type="binding site" evidence="11">
    <location>
        <position position="324"/>
    </location>
    <ligand>
        <name>Zn(2+)</name>
        <dbReference type="ChEBI" id="CHEBI:29105"/>
    </ligand>
</feature>
<dbReference type="Pfam" id="PF21907">
    <property type="entry name" value="SAM_CEP-1_C"/>
    <property type="match status" value="1"/>
</dbReference>
<dbReference type="InterPro" id="IPR054106">
    <property type="entry name" value="CEP-1_C"/>
</dbReference>
<dbReference type="GO" id="GO:0000981">
    <property type="term" value="F:DNA-binding transcription factor activity, RNA polymerase II-specific"/>
    <property type="evidence" value="ECO:0007669"/>
    <property type="project" value="TreeGrafter"/>
</dbReference>
<keyword evidence="16" id="KW-1185">Reference proteome</keyword>
<feature type="site" description="Interaction with DNA" evidence="12">
    <location>
        <position position="212"/>
    </location>
</feature>
<comment type="similarity">
    <text evidence="2">Belongs to the p53 family.</text>
</comment>
<feature type="region of interest" description="Disordered" evidence="13">
    <location>
        <begin position="164"/>
        <end position="188"/>
    </location>
</feature>